<feature type="compositionally biased region" description="Low complexity" evidence="5">
    <location>
        <begin position="297"/>
        <end position="312"/>
    </location>
</feature>
<dbReference type="SMART" id="SM00382">
    <property type="entry name" value="AAA"/>
    <property type="match status" value="2"/>
</dbReference>
<organism evidence="7 8">
    <name type="scientific">Occultella glacieicola</name>
    <dbReference type="NCBI Taxonomy" id="2518684"/>
    <lineage>
        <taxon>Bacteria</taxon>
        <taxon>Bacillati</taxon>
        <taxon>Actinomycetota</taxon>
        <taxon>Actinomycetes</taxon>
        <taxon>Micrococcales</taxon>
        <taxon>Ruaniaceae</taxon>
        <taxon>Occultella</taxon>
    </lineage>
</organism>
<dbReference type="InterPro" id="IPR050095">
    <property type="entry name" value="ECF_ABC_transporter_ATP-bd"/>
</dbReference>
<dbReference type="InterPro" id="IPR017871">
    <property type="entry name" value="ABC_transporter-like_CS"/>
</dbReference>
<accession>A0ABY2E731</accession>
<protein>
    <submittedName>
        <fullName evidence="7">ABC transporter ATP-binding protein</fullName>
    </submittedName>
</protein>
<name>A0ABY2E731_9MICO</name>
<evidence type="ECO:0000256" key="4">
    <source>
        <dbReference type="ARBA" id="ARBA00022840"/>
    </source>
</evidence>
<dbReference type="RefSeq" id="WP_133107842.1">
    <property type="nucleotide sequence ID" value="NZ_SMNA01000005.1"/>
</dbReference>
<evidence type="ECO:0000313" key="7">
    <source>
        <dbReference type="EMBL" id="TDE94116.1"/>
    </source>
</evidence>
<proteinExistence type="inferred from homology"/>
<dbReference type="CDD" id="cd03225">
    <property type="entry name" value="ABC_cobalt_CbiO_domain1"/>
    <property type="match status" value="2"/>
</dbReference>
<dbReference type="Pfam" id="PF00005">
    <property type="entry name" value="ABC_tran"/>
    <property type="match status" value="2"/>
</dbReference>
<dbReference type="InterPro" id="IPR003593">
    <property type="entry name" value="AAA+_ATPase"/>
</dbReference>
<evidence type="ECO:0000256" key="2">
    <source>
        <dbReference type="ARBA" id="ARBA00022448"/>
    </source>
</evidence>
<sequence length="574" mass="58385">MTAAPSPATDRRAGPGAPAAVTAADLRVHYPTAAEPTLDGVDLDVPAGQRLLLMGSSGSGKSTVLRVLAGVVPGTIDAEVTGRVAIAGADPTTTPVPVLAARVGTLTQDPADQLCLPTVTDEVAFACENRAVPPERIGPRVRAALAAVGAAHLAGRRTGELSGGQGQRVALAAALVARPEVLLLDEPTALLDTAAARRIGALLADPGPAQVLIEHRLDELGRLPERVVVLDDAGRVRAAGPTQQVLREHGADLTAAGAWLPARVEVGAALGREVAPGVAALRAGLLELMARRRSARRSPSAPSATSSKGPAGGALLRARGLGVHRAATPVLTGVDLDVHRGRITAVLGANGSGKSSLLLALAGLLPFTGTIDGPPAGLVFQNPEHQFLARSVRAEVAHGADATRPGVVEAALARYHLAAVADRDPFRLSGGQQRRLSLAAMAVCDDEVFLADEPTFGQDRRTTAAVARALRGLADDGRGVVLVSHDLRLVATLADEVVVLGGGEVRPGGIPLPGGVLARGGVDEVLAGAALDRAGLALPPLLEGWRGSGLPLRDLLETLDAATGLDRPGRAVPA</sequence>
<evidence type="ECO:0000256" key="1">
    <source>
        <dbReference type="ARBA" id="ARBA00005417"/>
    </source>
</evidence>
<dbReference type="InterPro" id="IPR027417">
    <property type="entry name" value="P-loop_NTPase"/>
</dbReference>
<evidence type="ECO:0000256" key="5">
    <source>
        <dbReference type="SAM" id="MobiDB-lite"/>
    </source>
</evidence>
<dbReference type="Gene3D" id="3.40.50.300">
    <property type="entry name" value="P-loop containing nucleotide triphosphate hydrolases"/>
    <property type="match status" value="2"/>
</dbReference>
<comment type="caution">
    <text evidence="7">The sequence shown here is derived from an EMBL/GenBank/DDBJ whole genome shotgun (WGS) entry which is preliminary data.</text>
</comment>
<keyword evidence="2" id="KW-0813">Transport</keyword>
<evidence type="ECO:0000313" key="8">
    <source>
        <dbReference type="Proteomes" id="UP000504882"/>
    </source>
</evidence>
<keyword evidence="4 7" id="KW-0067">ATP-binding</keyword>
<dbReference type="SUPFAM" id="SSF52540">
    <property type="entry name" value="P-loop containing nucleoside triphosphate hydrolases"/>
    <property type="match status" value="2"/>
</dbReference>
<evidence type="ECO:0000259" key="6">
    <source>
        <dbReference type="PROSITE" id="PS50893"/>
    </source>
</evidence>
<keyword evidence="3" id="KW-0547">Nucleotide-binding</keyword>
<dbReference type="InterPro" id="IPR003439">
    <property type="entry name" value="ABC_transporter-like_ATP-bd"/>
</dbReference>
<dbReference type="PANTHER" id="PTHR43553:SF24">
    <property type="entry name" value="ENERGY-COUPLING FACTOR TRANSPORTER ATP-BINDING PROTEIN ECFA1"/>
    <property type="match status" value="1"/>
</dbReference>
<dbReference type="PROSITE" id="PS00211">
    <property type="entry name" value="ABC_TRANSPORTER_1"/>
    <property type="match status" value="1"/>
</dbReference>
<dbReference type="PROSITE" id="PS50893">
    <property type="entry name" value="ABC_TRANSPORTER_2"/>
    <property type="match status" value="2"/>
</dbReference>
<dbReference type="InterPro" id="IPR015856">
    <property type="entry name" value="ABC_transpr_CbiO/EcfA_su"/>
</dbReference>
<feature type="domain" description="ABC transporter" evidence="6">
    <location>
        <begin position="316"/>
        <end position="527"/>
    </location>
</feature>
<feature type="region of interest" description="Disordered" evidence="5">
    <location>
        <begin position="293"/>
        <end position="312"/>
    </location>
</feature>
<reference evidence="7 8" key="1">
    <citation type="submission" date="2019-03" db="EMBL/GenBank/DDBJ databases">
        <title>Genomic features of bacteria from cold environments.</title>
        <authorList>
            <person name="Shen L."/>
        </authorList>
    </citation>
    <scope>NUCLEOTIDE SEQUENCE [LARGE SCALE GENOMIC DNA]</scope>
    <source>
        <strain evidence="8">T3246-1</strain>
    </source>
</reference>
<gene>
    <name evidence="7" type="ORF">EXU48_11765</name>
</gene>
<dbReference type="PANTHER" id="PTHR43553">
    <property type="entry name" value="HEAVY METAL TRANSPORTER"/>
    <property type="match status" value="1"/>
</dbReference>
<comment type="similarity">
    <text evidence="1">Belongs to the ABC transporter superfamily.</text>
</comment>
<dbReference type="Proteomes" id="UP000504882">
    <property type="component" value="Unassembled WGS sequence"/>
</dbReference>
<evidence type="ECO:0000256" key="3">
    <source>
        <dbReference type="ARBA" id="ARBA00022741"/>
    </source>
</evidence>
<keyword evidence="8" id="KW-1185">Reference proteome</keyword>
<feature type="domain" description="ABC transporter" evidence="6">
    <location>
        <begin position="21"/>
        <end position="258"/>
    </location>
</feature>
<dbReference type="EMBL" id="SMNA01000005">
    <property type="protein sequence ID" value="TDE94116.1"/>
    <property type="molecule type" value="Genomic_DNA"/>
</dbReference>
<dbReference type="GO" id="GO:0005524">
    <property type="term" value="F:ATP binding"/>
    <property type="evidence" value="ECO:0007669"/>
    <property type="project" value="UniProtKB-KW"/>
</dbReference>